<sequence>MSLPHALVLPYLAQGHVIPLLELSYCLIDDGFKITFVNTEYNHKCALANLSKKESEMKGINLVAVPDGLDSDEDHKYLWRLDDGFQKNMPIFLDKLIQRSNESADDKITCMIIDQTVAWALKVAKKMGLRAAAFWPASAAFLATTLSIPKLIEDGVIDAEGIAKQQMFQLDPNMPPMDTSHLMWTGFSDPELQQRAFNHIVNNTRAMEIAEPIICNSFKEIELPAFTHAPNIIPVGPLLTGEWFGKPIGHFWPEDATCMAWLDEQPANSVIYVAFGSSTIFNQIQFQELALGLELSGRTFLWAVRPDPTSETRDDCLEGFRDQVMTRKDCGLGTSTEGFGTPFYCLFHVPLWLEFSTGRGEEWSAFLAGIQHWKG</sequence>
<protein>
    <submittedName>
        <fullName evidence="3">UDP-glycosyltransferase 83A1</fullName>
    </submittedName>
</protein>
<dbReference type="PANTHER" id="PTHR11926">
    <property type="entry name" value="GLUCOSYL/GLUCURONOSYL TRANSFERASES"/>
    <property type="match status" value="1"/>
</dbReference>
<proteinExistence type="inferred from homology"/>
<dbReference type="Proteomes" id="UP000797356">
    <property type="component" value="Chromosome 5"/>
</dbReference>
<dbReference type="GO" id="GO:0080043">
    <property type="term" value="F:quercetin 3-O-glucosyltransferase activity"/>
    <property type="evidence" value="ECO:0007669"/>
    <property type="project" value="TreeGrafter"/>
</dbReference>
<evidence type="ECO:0000256" key="2">
    <source>
        <dbReference type="ARBA" id="ARBA00022679"/>
    </source>
</evidence>
<reference evidence="3" key="2">
    <citation type="submission" date="2019-07" db="EMBL/GenBank/DDBJ databases">
        <authorList>
            <person name="Yang Y."/>
            <person name="Bocs S."/>
            <person name="Baudouin L."/>
        </authorList>
    </citation>
    <scope>NUCLEOTIDE SEQUENCE</scope>
    <source>
        <tissue evidence="3">Spear leaf of Hainan Tall coconut</tissue>
    </source>
</reference>
<keyword evidence="2" id="KW-0808">Transferase</keyword>
<reference evidence="3" key="1">
    <citation type="journal article" date="2017" name="Gigascience">
        <title>The genome draft of coconut (Cocos nucifera).</title>
        <authorList>
            <person name="Xiao Y."/>
            <person name="Xu P."/>
            <person name="Fan H."/>
            <person name="Baudouin L."/>
            <person name="Xia W."/>
            <person name="Bocs S."/>
            <person name="Xu J."/>
            <person name="Li Q."/>
            <person name="Guo A."/>
            <person name="Zhou L."/>
            <person name="Li J."/>
            <person name="Wu Y."/>
            <person name="Ma Z."/>
            <person name="Armero A."/>
            <person name="Issali A.E."/>
            <person name="Liu N."/>
            <person name="Peng M."/>
            <person name="Yang Y."/>
        </authorList>
    </citation>
    <scope>NUCLEOTIDE SEQUENCE</scope>
    <source>
        <tissue evidence="3">Spear leaf of Hainan Tall coconut</tissue>
    </source>
</reference>
<dbReference type="SUPFAM" id="SSF53756">
    <property type="entry name" value="UDP-Glycosyltransferase/glycogen phosphorylase"/>
    <property type="match status" value="1"/>
</dbReference>
<name>A0A8K0I7W2_COCNU</name>
<gene>
    <name evidence="3" type="ORF">COCNU_05G002020</name>
</gene>
<dbReference type="FunFam" id="3.40.50.2000:FF:000108">
    <property type="entry name" value="UDP-glycosyltransferase 83A1"/>
    <property type="match status" value="1"/>
</dbReference>
<keyword evidence="4" id="KW-1185">Reference proteome</keyword>
<dbReference type="EMBL" id="CM017876">
    <property type="protein sequence ID" value="KAG1341973.1"/>
    <property type="molecule type" value="Genomic_DNA"/>
</dbReference>
<dbReference type="OrthoDB" id="5835829at2759"/>
<organism evidence="3 4">
    <name type="scientific">Cocos nucifera</name>
    <name type="common">Coconut palm</name>
    <dbReference type="NCBI Taxonomy" id="13894"/>
    <lineage>
        <taxon>Eukaryota</taxon>
        <taxon>Viridiplantae</taxon>
        <taxon>Streptophyta</taxon>
        <taxon>Embryophyta</taxon>
        <taxon>Tracheophyta</taxon>
        <taxon>Spermatophyta</taxon>
        <taxon>Magnoliopsida</taxon>
        <taxon>Liliopsida</taxon>
        <taxon>Arecaceae</taxon>
        <taxon>Arecoideae</taxon>
        <taxon>Cocoseae</taxon>
        <taxon>Attaleinae</taxon>
        <taxon>Cocos</taxon>
    </lineage>
</organism>
<evidence type="ECO:0000313" key="3">
    <source>
        <dbReference type="EMBL" id="KAG1341973.1"/>
    </source>
</evidence>
<evidence type="ECO:0000256" key="1">
    <source>
        <dbReference type="ARBA" id="ARBA00009995"/>
    </source>
</evidence>
<dbReference type="InterPro" id="IPR002213">
    <property type="entry name" value="UDP_glucos_trans"/>
</dbReference>
<comment type="similarity">
    <text evidence="1">Belongs to the UDP-glycosyltransferase family.</text>
</comment>
<accession>A0A8K0I7W2</accession>
<comment type="caution">
    <text evidence="3">The sequence shown here is derived from an EMBL/GenBank/DDBJ whole genome shotgun (WGS) entry which is preliminary data.</text>
</comment>
<evidence type="ECO:0000313" key="4">
    <source>
        <dbReference type="Proteomes" id="UP000797356"/>
    </source>
</evidence>
<dbReference type="GO" id="GO:0080044">
    <property type="term" value="F:quercetin 7-O-glucosyltransferase activity"/>
    <property type="evidence" value="ECO:0007669"/>
    <property type="project" value="TreeGrafter"/>
</dbReference>
<dbReference type="AlphaFoldDB" id="A0A8K0I7W2"/>
<dbReference type="CDD" id="cd03784">
    <property type="entry name" value="GT1_Gtf-like"/>
    <property type="match status" value="1"/>
</dbReference>
<dbReference type="PANTHER" id="PTHR11926:SF1412">
    <property type="entry name" value="UDP-GLYCOSYLTRANSFERASE 83A1-LIKE"/>
    <property type="match status" value="1"/>
</dbReference>
<dbReference type="Gene3D" id="3.40.50.2000">
    <property type="entry name" value="Glycogen Phosphorylase B"/>
    <property type="match status" value="2"/>
</dbReference>